<reference evidence="3" key="1">
    <citation type="journal article" date="2020" name="bioRxiv">
        <title>A rank-normalized archaeal taxonomy based on genome phylogeny resolves widespread incomplete and uneven classifications.</title>
        <authorList>
            <person name="Rinke C."/>
            <person name="Chuvochina M."/>
            <person name="Mussig A.J."/>
            <person name="Chaumeil P.-A."/>
            <person name="Waite D.W."/>
            <person name="Whitman W.B."/>
            <person name="Parks D.H."/>
            <person name="Hugenholtz P."/>
        </authorList>
    </citation>
    <scope>NUCLEOTIDE SEQUENCE [LARGE SCALE GENOMIC DNA]</scope>
</reference>
<feature type="transmembrane region" description="Helical" evidence="1">
    <location>
        <begin position="357"/>
        <end position="381"/>
    </location>
</feature>
<keyword evidence="1" id="KW-0812">Transmembrane</keyword>
<organism evidence="2 3">
    <name type="scientific">Candidatus Iainarchaeum sp</name>
    <dbReference type="NCBI Taxonomy" id="3101447"/>
    <lineage>
        <taxon>Archaea</taxon>
        <taxon>Candidatus Iainarchaeota</taxon>
        <taxon>Candidatus Iainarchaeia</taxon>
        <taxon>Candidatus Iainarchaeales</taxon>
        <taxon>Candidatus Iainarchaeaceae</taxon>
        <taxon>Candidatus Iainarchaeum</taxon>
    </lineage>
</organism>
<feature type="transmembrane region" description="Helical" evidence="1">
    <location>
        <begin position="270"/>
        <end position="293"/>
    </location>
</feature>
<keyword evidence="1" id="KW-0472">Membrane</keyword>
<dbReference type="CDD" id="cd14726">
    <property type="entry name" value="TraB_PrgY-like"/>
    <property type="match status" value="1"/>
</dbReference>
<proteinExistence type="predicted"/>
<gene>
    <name evidence="2" type="ORF">HA237_04980</name>
</gene>
<comment type="caution">
    <text evidence="2">The sequence shown here is derived from an EMBL/GenBank/DDBJ whole genome shotgun (WGS) entry which is preliminary data.</text>
</comment>
<evidence type="ECO:0000256" key="1">
    <source>
        <dbReference type="SAM" id="Phobius"/>
    </source>
</evidence>
<dbReference type="InterPro" id="IPR002816">
    <property type="entry name" value="TraB/PrgY/GumN_fam"/>
</dbReference>
<feature type="transmembrane region" description="Helical" evidence="1">
    <location>
        <begin position="246"/>
        <end position="264"/>
    </location>
</feature>
<dbReference type="PANTHER" id="PTHR21530:SF7">
    <property type="entry name" value="TRAB DOMAIN-CONTAINING PROTEIN"/>
    <property type="match status" value="1"/>
</dbReference>
<sequence>MGKEKLVVEGKEIILVGTAHISEKSIALAEKAIREENPDCVGVELDLQRLKQLKQGEQWSEMNLEKVIATGQTYLLLFNLLLANIQRQFGQKLGVKPGQEMIRAIEVAEEQGKQIVLLDRDVRVTLKRALDKMSFIEKLKLLYSLSLGLFGYGREEITKEKIEEIKQQDMINKLMLELSKEMPSIKEVLVDERDAFIAHQILSSPGKKIVAIIGAGHVDGIKKNLMERKPVAGLTSTVKRKSLLSYAKYLVPVIFIALLAYAFLSKGIETGMGVFIAWFLITGLLSALGVLIARGHVYSALTAFLAAPFAALHPLLAVGWFAGAVEAKFNSPKIKDFENLRNLNSLGDFTKNKVTRILLVAAFANLGSTIGTIIALPYIVATIS</sequence>
<feature type="transmembrane region" description="Helical" evidence="1">
    <location>
        <begin position="300"/>
        <end position="322"/>
    </location>
</feature>
<dbReference type="InterPro" id="IPR046345">
    <property type="entry name" value="TraB_PrgY-like"/>
</dbReference>
<evidence type="ECO:0000313" key="2">
    <source>
        <dbReference type="EMBL" id="HIH08696.1"/>
    </source>
</evidence>
<accession>A0A7J4J0E5</accession>
<dbReference type="NCBIfam" id="TIGR00261">
    <property type="entry name" value="traB"/>
    <property type="match status" value="1"/>
</dbReference>
<keyword evidence="1" id="KW-1133">Transmembrane helix</keyword>
<dbReference type="Pfam" id="PF01963">
    <property type="entry name" value="TraB_PrgY_gumN"/>
    <property type="match status" value="1"/>
</dbReference>
<dbReference type="AlphaFoldDB" id="A0A7J4J0E5"/>
<evidence type="ECO:0000313" key="3">
    <source>
        <dbReference type="Proteomes" id="UP000577419"/>
    </source>
</evidence>
<name>A0A7J4J0E5_9ARCH</name>
<dbReference type="EMBL" id="DUFG01000024">
    <property type="protein sequence ID" value="HIH08696.1"/>
    <property type="molecule type" value="Genomic_DNA"/>
</dbReference>
<dbReference type="Proteomes" id="UP000577419">
    <property type="component" value="Unassembled WGS sequence"/>
</dbReference>
<dbReference type="InterPro" id="IPR005230">
    <property type="entry name" value="TraB_bac"/>
</dbReference>
<dbReference type="PANTHER" id="PTHR21530">
    <property type="entry name" value="PHEROMONE SHUTDOWN PROTEIN"/>
    <property type="match status" value="1"/>
</dbReference>
<protein>
    <submittedName>
        <fullName evidence="2">TraB/GumN family protein</fullName>
    </submittedName>
</protein>